<keyword evidence="2" id="KW-0813">Transport</keyword>
<gene>
    <name evidence="11" type="ORF">ANANG_G00295890</name>
</gene>
<dbReference type="InterPro" id="IPR031468">
    <property type="entry name" value="SMP_LBD"/>
</dbReference>
<dbReference type="PANTHER" id="PTHR13466">
    <property type="entry name" value="TEX2 PROTEIN-RELATED"/>
    <property type="match status" value="1"/>
</dbReference>
<keyword evidence="8" id="KW-0472">Membrane</keyword>
<sequence length="577" mass="63849">MNQIQSYDPETYHATLTQSVFVRLEGSSLRLSKPNRNIARRATFNEPKPDVSYISQKIYDLTDSNIYLVPSNLATKRVWNKKYPICIELGKLEDFMSQTQTSKERGWASAPGGDGTLFLFGRTGREKEEWFRRMTVASKLKSEARKPQSLPGSRSAFVPAHSRSSSQSGGCPTAAAAAGAAWTSCWRRSPAPASSAAAASRRRCWTTACTWPSTCLASQPRPASSPVHSAESSPGPARSPKEEAEPDAWVNALLGRIFWDFLGEKYWANVVSKKIQMKLSKIRLPYFMNELTLTELDMGVAVPKILQASKPSVDHQGLWFDLEISYTGSFLMTLQTKMNLARLGKEGEGLRFGEPGKDGSRPRVYCLADSDEESSSAGSSDEEEPPEVPTEKSSLLGAEGYAGGHRPSKIMRFVDKIAKSKYFQKATETEFIKKKMEEVSNTPLLLTVEVQECRGTLAVNIPPPPTDRIWYGFRSPPHLELKARPKLGEREVTLAHVTDWIEKKLDQEFRKVFVMPNMDDVWLPIMHSATDTRSNAAAMTAAVATAKDPCPADAEGVAPGENVKGLQFTVLKEGEPM</sequence>
<keyword evidence="3" id="KW-0812">Transmembrane</keyword>
<dbReference type="GO" id="GO:0006869">
    <property type="term" value="P:lipid transport"/>
    <property type="evidence" value="ECO:0007669"/>
    <property type="project" value="UniProtKB-KW"/>
</dbReference>
<keyword evidence="6" id="KW-0445">Lipid transport</keyword>
<comment type="subcellular location">
    <subcellularLocation>
        <location evidence="1">Endoplasmic reticulum membrane</location>
    </subcellularLocation>
</comment>
<dbReference type="GO" id="GO:0005789">
    <property type="term" value="C:endoplasmic reticulum membrane"/>
    <property type="evidence" value="ECO:0007669"/>
    <property type="project" value="UniProtKB-SubCell"/>
</dbReference>
<protein>
    <recommendedName>
        <fullName evidence="10">SMP-LTD domain-containing protein</fullName>
    </recommendedName>
</protein>
<evidence type="ECO:0000256" key="3">
    <source>
        <dbReference type="ARBA" id="ARBA00022692"/>
    </source>
</evidence>
<name>A0A9D3LM91_ANGAN</name>
<evidence type="ECO:0000256" key="7">
    <source>
        <dbReference type="ARBA" id="ARBA00023121"/>
    </source>
</evidence>
<dbReference type="CDD" id="cd21675">
    <property type="entry name" value="SMP_TEX2"/>
    <property type="match status" value="1"/>
</dbReference>
<evidence type="ECO:0000256" key="1">
    <source>
        <dbReference type="ARBA" id="ARBA00004586"/>
    </source>
</evidence>
<dbReference type="PROSITE" id="PS51847">
    <property type="entry name" value="SMP"/>
    <property type="match status" value="1"/>
</dbReference>
<evidence type="ECO:0000256" key="8">
    <source>
        <dbReference type="ARBA" id="ARBA00023136"/>
    </source>
</evidence>
<keyword evidence="12" id="KW-1185">Reference proteome</keyword>
<proteinExistence type="predicted"/>
<evidence type="ECO:0000313" key="12">
    <source>
        <dbReference type="Proteomes" id="UP001044222"/>
    </source>
</evidence>
<dbReference type="PANTHER" id="PTHR13466:SF2">
    <property type="entry name" value="TESTIS-EXPRESSED PROTEIN 2"/>
    <property type="match status" value="1"/>
</dbReference>
<feature type="region of interest" description="Disordered" evidence="9">
    <location>
        <begin position="216"/>
        <end position="244"/>
    </location>
</feature>
<keyword evidence="7" id="KW-0446">Lipid-binding</keyword>
<comment type="caution">
    <text evidence="11">The sequence shown here is derived from an EMBL/GenBank/DDBJ whole genome shotgun (WGS) entry which is preliminary data.</text>
</comment>
<dbReference type="AlphaFoldDB" id="A0A9D3LM91"/>
<reference evidence="11" key="1">
    <citation type="submission" date="2021-01" db="EMBL/GenBank/DDBJ databases">
        <title>A chromosome-scale assembly of European eel, Anguilla anguilla.</title>
        <authorList>
            <person name="Henkel C."/>
            <person name="Jong-Raadsen S.A."/>
            <person name="Dufour S."/>
            <person name="Weltzien F.-A."/>
            <person name="Palstra A.P."/>
            <person name="Pelster B."/>
            <person name="Spaink H.P."/>
            <person name="Van Den Thillart G.E."/>
            <person name="Jansen H."/>
            <person name="Zahm M."/>
            <person name="Klopp C."/>
            <person name="Cedric C."/>
            <person name="Louis A."/>
            <person name="Berthelot C."/>
            <person name="Parey E."/>
            <person name="Roest Crollius H."/>
            <person name="Montfort J."/>
            <person name="Robinson-Rechavi M."/>
            <person name="Bucao C."/>
            <person name="Bouchez O."/>
            <person name="Gislard M."/>
            <person name="Lluch J."/>
            <person name="Milhes M."/>
            <person name="Lampietro C."/>
            <person name="Lopez Roques C."/>
            <person name="Donnadieu C."/>
            <person name="Braasch I."/>
            <person name="Desvignes T."/>
            <person name="Postlethwait J."/>
            <person name="Bobe J."/>
            <person name="Guiguen Y."/>
            <person name="Dirks R."/>
        </authorList>
    </citation>
    <scope>NUCLEOTIDE SEQUENCE</scope>
    <source>
        <strain evidence="11">Tag_6206</strain>
        <tissue evidence="11">Liver</tissue>
    </source>
</reference>
<evidence type="ECO:0000313" key="11">
    <source>
        <dbReference type="EMBL" id="KAG5832881.1"/>
    </source>
</evidence>
<dbReference type="GO" id="GO:0008289">
    <property type="term" value="F:lipid binding"/>
    <property type="evidence" value="ECO:0007669"/>
    <property type="project" value="UniProtKB-KW"/>
</dbReference>
<evidence type="ECO:0000256" key="9">
    <source>
        <dbReference type="SAM" id="MobiDB-lite"/>
    </source>
</evidence>
<keyword evidence="5" id="KW-1133">Transmembrane helix</keyword>
<evidence type="ECO:0000256" key="2">
    <source>
        <dbReference type="ARBA" id="ARBA00022448"/>
    </source>
</evidence>
<feature type="domain" description="SMP-LTD" evidence="10">
    <location>
        <begin position="242"/>
        <end position="524"/>
    </location>
</feature>
<feature type="region of interest" description="Disordered" evidence="9">
    <location>
        <begin position="141"/>
        <end position="173"/>
    </location>
</feature>
<evidence type="ECO:0000256" key="6">
    <source>
        <dbReference type="ARBA" id="ARBA00023055"/>
    </source>
</evidence>
<dbReference type="EMBL" id="JAFIRN010000017">
    <property type="protein sequence ID" value="KAG5832881.1"/>
    <property type="molecule type" value="Genomic_DNA"/>
</dbReference>
<feature type="region of interest" description="Disordered" evidence="9">
    <location>
        <begin position="369"/>
        <end position="403"/>
    </location>
</feature>
<organism evidence="11 12">
    <name type="scientific">Anguilla anguilla</name>
    <name type="common">European freshwater eel</name>
    <name type="synonym">Muraena anguilla</name>
    <dbReference type="NCBI Taxonomy" id="7936"/>
    <lineage>
        <taxon>Eukaryota</taxon>
        <taxon>Metazoa</taxon>
        <taxon>Chordata</taxon>
        <taxon>Craniata</taxon>
        <taxon>Vertebrata</taxon>
        <taxon>Euteleostomi</taxon>
        <taxon>Actinopterygii</taxon>
        <taxon>Neopterygii</taxon>
        <taxon>Teleostei</taxon>
        <taxon>Anguilliformes</taxon>
        <taxon>Anguillidae</taxon>
        <taxon>Anguilla</taxon>
    </lineage>
</organism>
<feature type="compositionally biased region" description="Acidic residues" evidence="9">
    <location>
        <begin position="369"/>
        <end position="386"/>
    </location>
</feature>
<accession>A0A9D3LM91</accession>
<evidence type="ECO:0000259" key="10">
    <source>
        <dbReference type="PROSITE" id="PS51847"/>
    </source>
</evidence>
<evidence type="ECO:0000256" key="4">
    <source>
        <dbReference type="ARBA" id="ARBA00022824"/>
    </source>
</evidence>
<keyword evidence="4" id="KW-0256">Endoplasmic reticulum</keyword>
<dbReference type="Proteomes" id="UP001044222">
    <property type="component" value="Chromosome 17"/>
</dbReference>
<evidence type="ECO:0000256" key="5">
    <source>
        <dbReference type="ARBA" id="ARBA00022989"/>
    </source>
</evidence>